<feature type="compositionally biased region" description="Polar residues" evidence="1">
    <location>
        <begin position="30"/>
        <end position="40"/>
    </location>
</feature>
<dbReference type="Proteomes" id="UP000054653">
    <property type="component" value="Unassembled WGS sequence"/>
</dbReference>
<dbReference type="OrthoDB" id="10549399at2759"/>
<comment type="caution">
    <text evidence="2">The sequence shown here is derived from an EMBL/GenBank/DDBJ whole genome shotgun (WGS) entry which is preliminary data.</text>
</comment>
<dbReference type="EMBL" id="JYDI01000005">
    <property type="protein sequence ID" value="KRY60476.1"/>
    <property type="molecule type" value="Genomic_DNA"/>
</dbReference>
<organism evidence="2 3">
    <name type="scientific">Trichinella britovi</name>
    <name type="common">Parasitic roundworm</name>
    <dbReference type="NCBI Taxonomy" id="45882"/>
    <lineage>
        <taxon>Eukaryota</taxon>
        <taxon>Metazoa</taxon>
        <taxon>Ecdysozoa</taxon>
        <taxon>Nematoda</taxon>
        <taxon>Enoplea</taxon>
        <taxon>Dorylaimia</taxon>
        <taxon>Trichinellida</taxon>
        <taxon>Trichinellidae</taxon>
        <taxon>Trichinella</taxon>
    </lineage>
</organism>
<protein>
    <submittedName>
        <fullName evidence="2">Uncharacterized protein</fullName>
    </submittedName>
</protein>
<proteinExistence type="predicted"/>
<evidence type="ECO:0000256" key="1">
    <source>
        <dbReference type="SAM" id="MobiDB-lite"/>
    </source>
</evidence>
<reference evidence="2 3" key="1">
    <citation type="submission" date="2015-01" db="EMBL/GenBank/DDBJ databases">
        <title>Evolution of Trichinella species and genotypes.</title>
        <authorList>
            <person name="Korhonen P.K."/>
            <person name="Edoardo P."/>
            <person name="Giuseppe L.R."/>
            <person name="Gasser R.B."/>
        </authorList>
    </citation>
    <scope>NUCLEOTIDE SEQUENCE [LARGE SCALE GENOMIC DNA]</scope>
    <source>
        <strain evidence="2">ISS120</strain>
    </source>
</reference>
<accession>A0A0V1DFU3</accession>
<keyword evidence="3" id="KW-1185">Reference proteome</keyword>
<feature type="region of interest" description="Disordered" evidence="1">
    <location>
        <begin position="17"/>
        <end position="40"/>
    </location>
</feature>
<sequence>MQADRNPTNIRSFYSASNNQRNVLRRQQRTESQCTTGRNNSTRNRWLLKTSVSSTNFDGFTDVNVGAPMVIWRARPSGGFFKYFIDAQLTQWRKQPLSNAQRTSANVSARGLSDPCLCRQMLR</sequence>
<dbReference type="AlphaFoldDB" id="A0A0V1DFU3"/>
<evidence type="ECO:0000313" key="3">
    <source>
        <dbReference type="Proteomes" id="UP000054653"/>
    </source>
</evidence>
<gene>
    <name evidence="2" type="ORF">T03_712</name>
</gene>
<name>A0A0V1DFU3_TRIBR</name>
<evidence type="ECO:0000313" key="2">
    <source>
        <dbReference type="EMBL" id="KRY60476.1"/>
    </source>
</evidence>